<evidence type="ECO:0000313" key="2">
    <source>
        <dbReference type="Proteomes" id="UP000825381"/>
    </source>
</evidence>
<reference evidence="1 2" key="1">
    <citation type="submission" date="2021-07" db="EMBL/GenBank/DDBJ databases">
        <title>Flavobacterium WSW3-B6 sp.nov, isolated from seaweed.</title>
        <authorList>
            <person name="Muhammad N."/>
            <person name="Ho H."/>
            <person name="Lee Y.-J."/>
            <person name="Nguyen T."/>
            <person name="Ho J."/>
            <person name="Kim S.-G."/>
        </authorList>
    </citation>
    <scope>NUCLEOTIDE SEQUENCE [LARGE SCALE GENOMIC DNA]</scope>
    <source>
        <strain evidence="1 2">WSW3-B6</strain>
    </source>
</reference>
<evidence type="ECO:0000313" key="1">
    <source>
        <dbReference type="EMBL" id="QYJ68299.1"/>
    </source>
</evidence>
<dbReference type="EMBL" id="CP080429">
    <property type="protein sequence ID" value="QYJ68299.1"/>
    <property type="molecule type" value="Genomic_DNA"/>
</dbReference>
<protein>
    <submittedName>
        <fullName evidence="1">EcsC family protein</fullName>
    </submittedName>
</protein>
<gene>
    <name evidence="1" type="ORF">K1I41_12370</name>
</gene>
<proteinExistence type="predicted"/>
<keyword evidence="2" id="KW-1185">Reference proteome</keyword>
<dbReference type="Pfam" id="PF12787">
    <property type="entry name" value="EcsC"/>
    <property type="match status" value="1"/>
</dbReference>
<organism evidence="1 2">
    <name type="scientific">Flavobacterium litorale</name>
    <dbReference type="NCBI Taxonomy" id="2856519"/>
    <lineage>
        <taxon>Bacteria</taxon>
        <taxon>Pseudomonadati</taxon>
        <taxon>Bacteroidota</taxon>
        <taxon>Flavobacteriia</taxon>
        <taxon>Flavobacteriales</taxon>
        <taxon>Flavobacteriaceae</taxon>
        <taxon>Flavobacterium</taxon>
    </lineage>
</organism>
<dbReference type="Proteomes" id="UP000825381">
    <property type="component" value="Chromosome"/>
</dbReference>
<sequence>MDFNKLIHKVTPAYHNVKQNVYKLRYTNAGKPANELSQLYIKRIRNKYTSVGAVTALPGIIPGLGTATQFAVEASSVSADLILMLRWMASICYGTALIYGKDIEKEFENEFATVLGIWSGVLKDDNAVMVKSSAITTSHFNKHINDKLKNRINQKIGQKLIAQYGGKRGTAALGKFIPFGVGAVVGGAFNYTTMKSFGRVADNYFKSYKNTIYHT</sequence>
<name>A0ABX8V631_9FLAO</name>
<accession>A0ABX8V631</accession>
<dbReference type="RefSeq" id="WP_220640642.1">
    <property type="nucleotide sequence ID" value="NZ_CP080429.1"/>
</dbReference>
<dbReference type="InterPro" id="IPR024787">
    <property type="entry name" value="EcsC"/>
</dbReference>